<dbReference type="GO" id="GO:0005737">
    <property type="term" value="C:cytoplasm"/>
    <property type="evidence" value="ECO:0007669"/>
    <property type="project" value="TreeGrafter"/>
</dbReference>
<dbReference type="Proteomes" id="UP000076871">
    <property type="component" value="Unassembled WGS sequence"/>
</dbReference>
<dbReference type="SUPFAM" id="SSF52540">
    <property type="entry name" value="P-loop containing nucleoside triphosphate hydrolases"/>
    <property type="match status" value="1"/>
</dbReference>
<keyword evidence="1" id="KW-0547">Nucleotide-binding</keyword>
<dbReference type="Gene3D" id="1.20.120.1240">
    <property type="entry name" value="Dynamin, middle domain"/>
    <property type="match status" value="2"/>
</dbReference>
<dbReference type="GO" id="GO:0008017">
    <property type="term" value="F:microtubule binding"/>
    <property type="evidence" value="ECO:0007669"/>
    <property type="project" value="TreeGrafter"/>
</dbReference>
<dbReference type="STRING" id="1314785.A0A165EW62"/>
<dbReference type="InterPro" id="IPR003130">
    <property type="entry name" value="GED"/>
</dbReference>
<dbReference type="EMBL" id="KV427617">
    <property type="protein sequence ID" value="KZT07896.1"/>
    <property type="molecule type" value="Genomic_DNA"/>
</dbReference>
<dbReference type="AlphaFoldDB" id="A0A165EW62"/>
<evidence type="ECO:0000259" key="4">
    <source>
        <dbReference type="PROSITE" id="PS51388"/>
    </source>
</evidence>
<feature type="compositionally biased region" description="Low complexity" evidence="3">
    <location>
        <begin position="674"/>
        <end position="691"/>
    </location>
</feature>
<dbReference type="PRINTS" id="PR00195">
    <property type="entry name" value="DYNAMIN"/>
</dbReference>
<dbReference type="GO" id="GO:0016020">
    <property type="term" value="C:membrane"/>
    <property type="evidence" value="ECO:0007669"/>
    <property type="project" value="TreeGrafter"/>
</dbReference>
<feature type="domain" description="Dynamin-type G" evidence="5">
    <location>
        <begin position="41"/>
        <end position="353"/>
    </location>
</feature>
<dbReference type="Gene3D" id="3.40.50.300">
    <property type="entry name" value="P-loop containing nucleotide triphosphate hydrolases"/>
    <property type="match status" value="1"/>
</dbReference>
<dbReference type="PROSITE" id="PS51388">
    <property type="entry name" value="GED"/>
    <property type="match status" value="1"/>
</dbReference>
<dbReference type="GO" id="GO:0005525">
    <property type="term" value="F:GTP binding"/>
    <property type="evidence" value="ECO:0007669"/>
    <property type="project" value="InterPro"/>
</dbReference>
<evidence type="ECO:0000259" key="5">
    <source>
        <dbReference type="PROSITE" id="PS51718"/>
    </source>
</evidence>
<dbReference type="InterPro" id="IPR000375">
    <property type="entry name" value="Dynamin_stalk"/>
</dbReference>
<evidence type="ECO:0000256" key="1">
    <source>
        <dbReference type="ARBA" id="ARBA00022741"/>
    </source>
</evidence>
<dbReference type="GO" id="GO:0005874">
    <property type="term" value="C:microtubule"/>
    <property type="evidence" value="ECO:0007669"/>
    <property type="project" value="TreeGrafter"/>
</dbReference>
<organism evidence="6 7">
    <name type="scientific">Laetiporus sulphureus 93-53</name>
    <dbReference type="NCBI Taxonomy" id="1314785"/>
    <lineage>
        <taxon>Eukaryota</taxon>
        <taxon>Fungi</taxon>
        <taxon>Dikarya</taxon>
        <taxon>Basidiomycota</taxon>
        <taxon>Agaricomycotina</taxon>
        <taxon>Agaricomycetes</taxon>
        <taxon>Polyporales</taxon>
        <taxon>Laetiporus</taxon>
    </lineage>
</organism>
<name>A0A165EW62_9APHY</name>
<dbReference type="InParanoid" id="A0A165EW62"/>
<dbReference type="InterPro" id="IPR001401">
    <property type="entry name" value="Dynamin_GTPase"/>
</dbReference>
<dbReference type="Pfam" id="PF00350">
    <property type="entry name" value="Dynamin_N"/>
    <property type="match status" value="1"/>
</dbReference>
<evidence type="ECO:0000256" key="3">
    <source>
        <dbReference type="SAM" id="MobiDB-lite"/>
    </source>
</evidence>
<dbReference type="Pfam" id="PF02212">
    <property type="entry name" value="GED"/>
    <property type="match status" value="1"/>
</dbReference>
<dbReference type="SMART" id="SM00053">
    <property type="entry name" value="DYNc"/>
    <property type="match status" value="1"/>
</dbReference>
<evidence type="ECO:0008006" key="8">
    <source>
        <dbReference type="Google" id="ProtNLM"/>
    </source>
</evidence>
<sequence length="925" mass="100824">MPAEDMLPRNGRISAESSYGHRSKDALALVQKLRALGAQADLDLPRIAVIGNQSAGKSSLVEAISGITVPRDAGTCTRCPMECRMTHSPNAWRCRIYIRWEFDETGQRLDEVSERPFGDAITDKTQVEPMLRRAQAAVLYPHVDPATILTSTMDRLSGQLGFGGKKPLLFSKNAVCIDLAGPELTDLSFVDLPGIIQNADPHTVQLVESLVTSHITGNCLILITLPMSDDIENQKAARLAKEADPSGLRTIGVLTKPDTLAVGSTKLREAWLELIEGRSDTNRLVHGYFCTRQPDDAERAAGITHAQARIAETEFFSSTPPWSSSSHQHRFGTANLVSTLSNLLIKYINEALPKLQTEVSRQLTKYDAELSQLPPPVTTEPSAYVLGLVAEFCKTVQAYIVGGPTTASLVQENRQAYATFKRRIRSTAPPFLPYPSPQECGPDSIQYLQIDDERDDDNVVHSGSGAATFPPNSMYLLDMKKYIRQSVTRELPYNVPYSAKMSLIQDFQDSWERLSRETFEKVYQQFDSILTSVTHKEFSQYAQLQARINAAVQEILKIRKKAALTYLINMLQLEKTPFTQNDHYLASKASSYLARYKDARAGKTTAKTNSGSRGTSIFGDPAHQARGDQDHAFSSFTFAVPKSTSSATAPATCPASGRIFGGGAQSGSSAPRQSAPSSFSGFSSSQSSSPSLPSPFAPISTASSAVDAKARPASTASSNNTPQAGSGSFGPGSSQKRDHSQSGFGAHSTSVSVDYANFVKSPFVPPASSTAQPVLTSAETLPFAAQPAPEADLEEREKLQKEALALLTKLGYTGLEVEDLGKLNPPDEFEEELEVMAEVRAYFHVAYKRIIDYVPLCIDHMFLYNTSNSLQAFLIEKLGLGSSKAAERCAAYLAENPNIVAVRKELMAKKERLESVQVELDNFGL</sequence>
<dbReference type="RefSeq" id="XP_040765636.1">
    <property type="nucleotide sequence ID" value="XM_040914343.1"/>
</dbReference>
<feature type="compositionally biased region" description="Polar residues" evidence="3">
    <location>
        <begin position="605"/>
        <end position="615"/>
    </location>
</feature>
<feature type="region of interest" description="Disordered" evidence="3">
    <location>
        <begin position="603"/>
        <end position="627"/>
    </location>
</feature>
<dbReference type="CDD" id="cd08771">
    <property type="entry name" value="DLP_1"/>
    <property type="match status" value="1"/>
</dbReference>
<keyword evidence="2" id="KW-0342">GTP-binding</keyword>
<dbReference type="InterPro" id="IPR030381">
    <property type="entry name" value="G_DYNAMIN_dom"/>
</dbReference>
<dbReference type="GeneID" id="63831370"/>
<evidence type="ECO:0000313" key="7">
    <source>
        <dbReference type="Proteomes" id="UP000076871"/>
    </source>
</evidence>
<dbReference type="InterPro" id="IPR022812">
    <property type="entry name" value="Dynamin"/>
</dbReference>
<dbReference type="Pfam" id="PF01031">
    <property type="entry name" value="Dynamin_M"/>
    <property type="match status" value="2"/>
</dbReference>
<dbReference type="InterPro" id="IPR045063">
    <property type="entry name" value="Dynamin_N"/>
</dbReference>
<protein>
    <recommendedName>
        <fullName evidence="8">P-loop containing nucleoside triphosphate hydrolase protein</fullName>
    </recommendedName>
</protein>
<dbReference type="InterPro" id="IPR027417">
    <property type="entry name" value="P-loop_NTPase"/>
</dbReference>
<feature type="domain" description="GED" evidence="4">
    <location>
        <begin position="832"/>
        <end position="925"/>
    </location>
</feature>
<dbReference type="InterPro" id="IPR020850">
    <property type="entry name" value="GED_dom"/>
</dbReference>
<dbReference type="GO" id="GO:0003924">
    <property type="term" value="F:GTPase activity"/>
    <property type="evidence" value="ECO:0007669"/>
    <property type="project" value="InterPro"/>
</dbReference>
<gene>
    <name evidence="6" type="ORF">LAESUDRAFT_811749</name>
</gene>
<feature type="region of interest" description="Disordered" evidence="3">
    <location>
        <begin position="658"/>
        <end position="746"/>
    </location>
</feature>
<keyword evidence="7" id="KW-1185">Reference proteome</keyword>
<dbReference type="PROSITE" id="PS51718">
    <property type="entry name" value="G_DYNAMIN_2"/>
    <property type="match status" value="1"/>
</dbReference>
<accession>A0A165EW62</accession>
<dbReference type="PANTHER" id="PTHR11566">
    <property type="entry name" value="DYNAMIN"/>
    <property type="match status" value="1"/>
</dbReference>
<dbReference type="OrthoDB" id="5061070at2759"/>
<proteinExistence type="predicted"/>
<reference evidence="6 7" key="1">
    <citation type="journal article" date="2016" name="Mol. Biol. Evol.">
        <title>Comparative Genomics of Early-Diverging Mushroom-Forming Fungi Provides Insights into the Origins of Lignocellulose Decay Capabilities.</title>
        <authorList>
            <person name="Nagy L.G."/>
            <person name="Riley R."/>
            <person name="Tritt A."/>
            <person name="Adam C."/>
            <person name="Daum C."/>
            <person name="Floudas D."/>
            <person name="Sun H."/>
            <person name="Yadav J.S."/>
            <person name="Pangilinan J."/>
            <person name="Larsson K.H."/>
            <person name="Matsuura K."/>
            <person name="Barry K."/>
            <person name="Labutti K."/>
            <person name="Kuo R."/>
            <person name="Ohm R.A."/>
            <person name="Bhattacharya S.S."/>
            <person name="Shirouzu T."/>
            <person name="Yoshinaga Y."/>
            <person name="Martin F.M."/>
            <person name="Grigoriev I.V."/>
            <person name="Hibbett D.S."/>
        </authorList>
    </citation>
    <scope>NUCLEOTIDE SEQUENCE [LARGE SCALE GENOMIC DNA]</scope>
    <source>
        <strain evidence="6 7">93-53</strain>
    </source>
</reference>
<feature type="compositionally biased region" description="Polar residues" evidence="3">
    <location>
        <begin position="714"/>
        <end position="734"/>
    </location>
</feature>
<evidence type="ECO:0000256" key="2">
    <source>
        <dbReference type="ARBA" id="ARBA00023134"/>
    </source>
</evidence>
<evidence type="ECO:0000313" key="6">
    <source>
        <dbReference type="EMBL" id="KZT07896.1"/>
    </source>
</evidence>